<evidence type="ECO:0000313" key="4">
    <source>
        <dbReference type="EMBL" id="SVE29682.1"/>
    </source>
</evidence>
<dbReference type="GO" id="GO:0005829">
    <property type="term" value="C:cytosol"/>
    <property type="evidence" value="ECO:0007669"/>
    <property type="project" value="TreeGrafter"/>
</dbReference>
<dbReference type="PANTHER" id="PTHR34137:SF1">
    <property type="entry name" value="EXODEOXYRIBONUCLEASE 7 SMALL SUBUNIT"/>
    <property type="match status" value="1"/>
</dbReference>
<dbReference type="SUPFAM" id="SSF116842">
    <property type="entry name" value="XseB-like"/>
    <property type="match status" value="1"/>
</dbReference>
<protein>
    <submittedName>
        <fullName evidence="4">Uncharacterized protein</fullName>
    </submittedName>
</protein>
<evidence type="ECO:0000256" key="1">
    <source>
        <dbReference type="ARBA" id="ARBA00022490"/>
    </source>
</evidence>
<dbReference type="HAMAP" id="MF_00337">
    <property type="entry name" value="Exonuc_7_S"/>
    <property type="match status" value="1"/>
</dbReference>
<dbReference type="Pfam" id="PF02609">
    <property type="entry name" value="Exonuc_VII_S"/>
    <property type="match status" value="1"/>
</dbReference>
<dbReference type="PIRSF" id="PIRSF006488">
    <property type="entry name" value="Exonuc_VII_S"/>
    <property type="match status" value="1"/>
</dbReference>
<evidence type="ECO:0000256" key="3">
    <source>
        <dbReference type="ARBA" id="ARBA00022801"/>
    </source>
</evidence>
<gene>
    <name evidence="4" type="ORF">METZ01_LOCUS482536</name>
</gene>
<keyword evidence="1" id="KW-0963">Cytoplasm</keyword>
<dbReference type="InterPro" id="IPR037004">
    <property type="entry name" value="Exonuc_VII_ssu_sf"/>
</dbReference>
<keyword evidence="2" id="KW-0540">Nuclease</keyword>
<name>A0A383CBU5_9ZZZZ</name>
<proteinExistence type="inferred from homology"/>
<dbReference type="AlphaFoldDB" id="A0A383CBU5"/>
<dbReference type="EMBL" id="UINC01207554">
    <property type="protein sequence ID" value="SVE29682.1"/>
    <property type="molecule type" value="Genomic_DNA"/>
</dbReference>
<organism evidence="4">
    <name type="scientific">marine metagenome</name>
    <dbReference type="NCBI Taxonomy" id="408172"/>
    <lineage>
        <taxon>unclassified sequences</taxon>
        <taxon>metagenomes</taxon>
        <taxon>ecological metagenomes</taxon>
    </lineage>
</organism>
<sequence length="71" mass="7964">MTTNLTFEAAYSQLEETVRNLEQGGLSLEESVKLFEHGIELARLCTELLNAVEIKVTSLQEELAKHIQTSD</sequence>
<reference evidence="4" key="1">
    <citation type="submission" date="2018-05" db="EMBL/GenBank/DDBJ databases">
        <authorList>
            <person name="Lanie J.A."/>
            <person name="Ng W.-L."/>
            <person name="Kazmierczak K.M."/>
            <person name="Andrzejewski T.M."/>
            <person name="Davidsen T.M."/>
            <person name="Wayne K.J."/>
            <person name="Tettelin H."/>
            <person name="Glass J.I."/>
            <person name="Rusch D."/>
            <person name="Podicherti R."/>
            <person name="Tsui H.-C.T."/>
            <person name="Winkler M.E."/>
        </authorList>
    </citation>
    <scope>NUCLEOTIDE SEQUENCE</scope>
</reference>
<keyword evidence="3" id="KW-0378">Hydrolase</keyword>
<dbReference type="PANTHER" id="PTHR34137">
    <property type="entry name" value="EXODEOXYRIBONUCLEASE 7 SMALL SUBUNIT"/>
    <property type="match status" value="1"/>
</dbReference>
<dbReference type="NCBIfam" id="TIGR01280">
    <property type="entry name" value="xseB"/>
    <property type="match status" value="1"/>
</dbReference>
<evidence type="ECO:0000256" key="2">
    <source>
        <dbReference type="ARBA" id="ARBA00022722"/>
    </source>
</evidence>
<dbReference type="GO" id="GO:0006308">
    <property type="term" value="P:DNA catabolic process"/>
    <property type="evidence" value="ECO:0007669"/>
    <property type="project" value="InterPro"/>
</dbReference>
<dbReference type="Gene3D" id="1.10.287.1040">
    <property type="entry name" value="Exonuclease VII, small subunit"/>
    <property type="match status" value="1"/>
</dbReference>
<dbReference type="GO" id="GO:0009318">
    <property type="term" value="C:exodeoxyribonuclease VII complex"/>
    <property type="evidence" value="ECO:0007669"/>
    <property type="project" value="InterPro"/>
</dbReference>
<accession>A0A383CBU5</accession>
<dbReference type="InterPro" id="IPR003761">
    <property type="entry name" value="Exonuc_VII_S"/>
</dbReference>
<dbReference type="GO" id="GO:0008855">
    <property type="term" value="F:exodeoxyribonuclease VII activity"/>
    <property type="evidence" value="ECO:0007669"/>
    <property type="project" value="InterPro"/>
</dbReference>